<name>A0A7V0MZK7_UNCAE</name>
<evidence type="ECO:0000256" key="5">
    <source>
        <dbReference type="ARBA" id="ARBA00022723"/>
    </source>
</evidence>
<dbReference type="InterPro" id="IPR015813">
    <property type="entry name" value="Pyrv/PenolPyrv_kinase-like_dom"/>
</dbReference>
<keyword evidence="5" id="KW-0479">Metal-binding</keyword>
<keyword evidence="10" id="KW-0324">Glycolysis</keyword>
<keyword evidence="7" id="KW-0418">Kinase</keyword>
<sequence>MPSKKTKIIATIGPSVNSEEKVERLIKAGVNVFRFNFSHGNYEEH</sequence>
<evidence type="ECO:0000256" key="6">
    <source>
        <dbReference type="ARBA" id="ARBA00022741"/>
    </source>
</evidence>
<dbReference type="UniPathway" id="UPA00109">
    <property type="reaction ID" value="UER00188"/>
</dbReference>
<dbReference type="GO" id="GO:0004743">
    <property type="term" value="F:pyruvate kinase activity"/>
    <property type="evidence" value="ECO:0007669"/>
    <property type="project" value="UniProtKB-EC"/>
</dbReference>
<accession>A0A7V0MZK7</accession>
<dbReference type="GO" id="GO:0030955">
    <property type="term" value="F:potassium ion binding"/>
    <property type="evidence" value="ECO:0007669"/>
    <property type="project" value="InterPro"/>
</dbReference>
<dbReference type="InterPro" id="IPR040442">
    <property type="entry name" value="Pyrv_kinase-like_dom_sf"/>
</dbReference>
<organism evidence="13">
    <name type="scientific">Aerophobetes bacterium</name>
    <dbReference type="NCBI Taxonomy" id="2030807"/>
    <lineage>
        <taxon>Bacteria</taxon>
        <taxon>Candidatus Aerophobota</taxon>
    </lineage>
</organism>
<feature type="non-terminal residue" evidence="13">
    <location>
        <position position="45"/>
    </location>
</feature>
<protein>
    <recommendedName>
        <fullName evidence="3">pyruvate kinase</fullName>
        <ecNumber evidence="3">2.7.1.40</ecNumber>
    </recommendedName>
</protein>
<comment type="pathway">
    <text evidence="1">Carbohydrate degradation; glycolysis; pyruvate from D-glyceraldehyde 3-phosphate: step 5/5.</text>
</comment>
<evidence type="ECO:0000256" key="4">
    <source>
        <dbReference type="ARBA" id="ARBA00022679"/>
    </source>
</evidence>
<evidence type="ECO:0000256" key="7">
    <source>
        <dbReference type="ARBA" id="ARBA00022777"/>
    </source>
</evidence>
<evidence type="ECO:0000256" key="11">
    <source>
        <dbReference type="ARBA" id="ARBA00023317"/>
    </source>
</evidence>
<dbReference type="Pfam" id="PF00224">
    <property type="entry name" value="PK"/>
    <property type="match status" value="1"/>
</dbReference>
<evidence type="ECO:0000256" key="1">
    <source>
        <dbReference type="ARBA" id="ARBA00004997"/>
    </source>
</evidence>
<dbReference type="Proteomes" id="UP000885660">
    <property type="component" value="Unassembled WGS sequence"/>
</dbReference>
<keyword evidence="9" id="KW-0460">Magnesium</keyword>
<dbReference type="InterPro" id="IPR015793">
    <property type="entry name" value="Pyrv_Knase_brl"/>
</dbReference>
<dbReference type="EC" id="2.7.1.40" evidence="3"/>
<dbReference type="InterPro" id="IPR001697">
    <property type="entry name" value="Pyr_Knase"/>
</dbReference>
<comment type="caution">
    <text evidence="13">The sequence shown here is derived from an EMBL/GenBank/DDBJ whole genome shotgun (WGS) entry which is preliminary data.</text>
</comment>
<feature type="domain" description="Pyruvate kinase barrel" evidence="12">
    <location>
        <begin position="4"/>
        <end position="45"/>
    </location>
</feature>
<dbReference type="GO" id="GO:0005524">
    <property type="term" value="F:ATP binding"/>
    <property type="evidence" value="ECO:0007669"/>
    <property type="project" value="UniProtKB-KW"/>
</dbReference>
<evidence type="ECO:0000259" key="12">
    <source>
        <dbReference type="Pfam" id="PF00224"/>
    </source>
</evidence>
<dbReference type="AlphaFoldDB" id="A0A7V0MZK7"/>
<dbReference type="GO" id="GO:0000287">
    <property type="term" value="F:magnesium ion binding"/>
    <property type="evidence" value="ECO:0007669"/>
    <property type="project" value="InterPro"/>
</dbReference>
<evidence type="ECO:0000256" key="2">
    <source>
        <dbReference type="ARBA" id="ARBA00008663"/>
    </source>
</evidence>
<keyword evidence="11" id="KW-0670">Pyruvate</keyword>
<dbReference type="GO" id="GO:0016301">
    <property type="term" value="F:kinase activity"/>
    <property type="evidence" value="ECO:0007669"/>
    <property type="project" value="UniProtKB-KW"/>
</dbReference>
<dbReference type="Gene3D" id="3.20.20.60">
    <property type="entry name" value="Phosphoenolpyruvate-binding domains"/>
    <property type="match status" value="1"/>
</dbReference>
<keyword evidence="4" id="KW-0808">Transferase</keyword>
<reference evidence="13" key="1">
    <citation type="journal article" date="2020" name="mSystems">
        <title>Genome- and Community-Level Interaction Insights into Carbon Utilization and Element Cycling Functions of Hydrothermarchaeota in Hydrothermal Sediment.</title>
        <authorList>
            <person name="Zhou Z."/>
            <person name="Liu Y."/>
            <person name="Xu W."/>
            <person name="Pan J."/>
            <person name="Luo Z.H."/>
            <person name="Li M."/>
        </authorList>
    </citation>
    <scope>NUCLEOTIDE SEQUENCE [LARGE SCALE GENOMIC DNA]</scope>
    <source>
        <strain evidence="13">HyVt-219</strain>
    </source>
</reference>
<keyword evidence="6" id="KW-0547">Nucleotide-binding</keyword>
<evidence type="ECO:0000256" key="3">
    <source>
        <dbReference type="ARBA" id="ARBA00012142"/>
    </source>
</evidence>
<evidence type="ECO:0000256" key="10">
    <source>
        <dbReference type="ARBA" id="ARBA00023152"/>
    </source>
</evidence>
<proteinExistence type="inferred from homology"/>
<evidence type="ECO:0000256" key="9">
    <source>
        <dbReference type="ARBA" id="ARBA00022842"/>
    </source>
</evidence>
<comment type="similarity">
    <text evidence="2">Belongs to the pyruvate kinase family.</text>
</comment>
<dbReference type="SUPFAM" id="SSF51621">
    <property type="entry name" value="Phosphoenolpyruvate/pyruvate domain"/>
    <property type="match status" value="1"/>
</dbReference>
<evidence type="ECO:0000313" key="13">
    <source>
        <dbReference type="EMBL" id="HDN84127.1"/>
    </source>
</evidence>
<dbReference type="EMBL" id="DRBC01000004">
    <property type="protein sequence ID" value="HDN84127.1"/>
    <property type="molecule type" value="Genomic_DNA"/>
</dbReference>
<keyword evidence="8" id="KW-0067">ATP-binding</keyword>
<evidence type="ECO:0000256" key="8">
    <source>
        <dbReference type="ARBA" id="ARBA00022840"/>
    </source>
</evidence>
<dbReference type="PANTHER" id="PTHR11817">
    <property type="entry name" value="PYRUVATE KINASE"/>
    <property type="match status" value="1"/>
</dbReference>
<gene>
    <name evidence="13" type="ORF">ENG47_00030</name>
</gene>